<evidence type="ECO:0000256" key="3">
    <source>
        <dbReference type="ARBA" id="ARBA00023125"/>
    </source>
</evidence>
<keyword evidence="5" id="KW-0539">Nucleus</keyword>
<dbReference type="GO" id="GO:0009723">
    <property type="term" value="P:response to ethylene"/>
    <property type="evidence" value="ECO:0007669"/>
    <property type="project" value="TreeGrafter"/>
</dbReference>
<dbReference type="SMART" id="SM00717">
    <property type="entry name" value="SANT"/>
    <property type="match status" value="1"/>
</dbReference>
<keyword evidence="3" id="KW-0238">DNA-binding</keyword>
<dbReference type="InterPro" id="IPR009057">
    <property type="entry name" value="Homeodomain-like_sf"/>
</dbReference>
<dbReference type="CDD" id="cd00167">
    <property type="entry name" value="SANT"/>
    <property type="match status" value="1"/>
</dbReference>
<dbReference type="GO" id="GO:0006355">
    <property type="term" value="P:regulation of DNA-templated transcription"/>
    <property type="evidence" value="ECO:0007669"/>
    <property type="project" value="UniProtKB-ARBA"/>
</dbReference>
<feature type="domain" description="HTH myb-type" evidence="11">
    <location>
        <begin position="131"/>
        <end position="187"/>
    </location>
</feature>
<dbReference type="AlphaFoldDB" id="A0A8J5F7N7"/>
<evidence type="ECO:0000259" key="10">
    <source>
        <dbReference type="PROSITE" id="PS51293"/>
    </source>
</evidence>
<dbReference type="Gene3D" id="1.10.10.60">
    <property type="entry name" value="Homeodomain-like"/>
    <property type="match status" value="1"/>
</dbReference>
<dbReference type="PROSITE" id="PS51294">
    <property type="entry name" value="HTH_MYB"/>
    <property type="match status" value="1"/>
</dbReference>
<protein>
    <submittedName>
        <fullName evidence="12">Uncharacterized protein</fullName>
    </submittedName>
</protein>
<evidence type="ECO:0000256" key="6">
    <source>
        <dbReference type="PROSITE-ProRule" id="PRU00047"/>
    </source>
</evidence>
<dbReference type="InterPro" id="IPR001005">
    <property type="entry name" value="SANT/Myb"/>
</dbReference>
<dbReference type="EMBL" id="JACMSC010000015">
    <property type="protein sequence ID" value="KAG6484589.1"/>
    <property type="molecule type" value="Genomic_DNA"/>
</dbReference>
<evidence type="ECO:0000313" key="12">
    <source>
        <dbReference type="EMBL" id="KAG6484589.1"/>
    </source>
</evidence>
<name>A0A8J5F7N7_ZINOF</name>
<sequence>MSSPSPLLYVYIYIYTHTDRLAAGLSLSRLRMVRKCSHCGHNGHNSRTCCSSTRGMAGGEGGGVKLFGVQLRSASPLKKSFSMECLVSCTYPFAFSSSPSSSTSSLGSVDEAADQKMANGYLSDGPGGRKQERKKGLSWTEEEHRRFLAGLEKLGKGDWRGISRNFVTTRTPTQVASHAQKYFLRQSNLDKKKRRSSLFDVVATGEKAARHTDSGLSLCTMASQGGFETAKIDLNSSIQGQETDHLPSSVGLDLELRISSSSYGILFQQTRKLAFDNLKGICNKLRKDNTNPVDGG</sequence>
<accession>A0A8J5F7N7</accession>
<evidence type="ECO:0000256" key="1">
    <source>
        <dbReference type="ARBA" id="ARBA00004123"/>
    </source>
</evidence>
<keyword evidence="6" id="KW-0863">Zinc-finger</keyword>
<evidence type="ECO:0000256" key="5">
    <source>
        <dbReference type="ARBA" id="ARBA00023242"/>
    </source>
</evidence>
<feature type="domain" description="CCHC-type" evidence="9">
    <location>
        <begin position="34"/>
        <end position="49"/>
    </location>
</feature>
<dbReference type="PANTHER" id="PTHR44191:SF62">
    <property type="entry name" value="OS04G0341900 PROTEIN"/>
    <property type="match status" value="1"/>
</dbReference>
<evidence type="ECO:0000259" key="11">
    <source>
        <dbReference type="PROSITE" id="PS51294"/>
    </source>
</evidence>
<reference evidence="12 13" key="1">
    <citation type="submission" date="2020-08" db="EMBL/GenBank/DDBJ databases">
        <title>Plant Genome Project.</title>
        <authorList>
            <person name="Zhang R.-G."/>
        </authorList>
    </citation>
    <scope>NUCLEOTIDE SEQUENCE [LARGE SCALE GENOMIC DNA]</scope>
    <source>
        <tissue evidence="12">Rhizome</tissue>
    </source>
</reference>
<evidence type="ECO:0000313" key="13">
    <source>
        <dbReference type="Proteomes" id="UP000734854"/>
    </source>
</evidence>
<keyword evidence="6" id="KW-0862">Zinc</keyword>
<dbReference type="GO" id="GO:0009739">
    <property type="term" value="P:response to gibberellin"/>
    <property type="evidence" value="ECO:0007669"/>
    <property type="project" value="TreeGrafter"/>
</dbReference>
<proteinExistence type="predicted"/>
<feature type="domain" description="Myb-like" evidence="8">
    <location>
        <begin position="131"/>
        <end position="183"/>
    </location>
</feature>
<keyword evidence="13" id="KW-1185">Reference proteome</keyword>
<dbReference type="InterPro" id="IPR017884">
    <property type="entry name" value="SANT_dom"/>
</dbReference>
<comment type="subcellular location">
    <subcellularLocation>
        <location evidence="1">Nucleus</location>
    </subcellularLocation>
</comment>
<comment type="caution">
    <text evidence="12">The sequence shown here is derived from an EMBL/GenBank/DDBJ whole genome shotgun (WGS) entry which is preliminary data.</text>
</comment>
<evidence type="ECO:0000259" key="8">
    <source>
        <dbReference type="PROSITE" id="PS50090"/>
    </source>
</evidence>
<dbReference type="GO" id="GO:0009744">
    <property type="term" value="P:response to sucrose"/>
    <property type="evidence" value="ECO:0007669"/>
    <property type="project" value="UniProtKB-ARBA"/>
</dbReference>
<dbReference type="InterPro" id="IPR052245">
    <property type="entry name" value="Plant_Stress_Dev_TF"/>
</dbReference>
<dbReference type="FunFam" id="1.10.10.60:FF:000009">
    <property type="entry name" value="transcription factor MYB1R1"/>
    <property type="match status" value="1"/>
</dbReference>
<keyword evidence="6" id="KW-0479">Metal-binding</keyword>
<dbReference type="Pfam" id="PF00249">
    <property type="entry name" value="Myb_DNA-binding"/>
    <property type="match status" value="1"/>
</dbReference>
<dbReference type="InterPro" id="IPR006447">
    <property type="entry name" value="Myb_dom_plants"/>
</dbReference>
<keyword evidence="2" id="KW-0805">Transcription regulation</keyword>
<evidence type="ECO:0000259" key="9">
    <source>
        <dbReference type="PROSITE" id="PS50158"/>
    </source>
</evidence>
<evidence type="ECO:0000256" key="7">
    <source>
        <dbReference type="SAM" id="MobiDB-lite"/>
    </source>
</evidence>
<dbReference type="Proteomes" id="UP000734854">
    <property type="component" value="Unassembled WGS sequence"/>
</dbReference>
<dbReference type="PANTHER" id="PTHR44191">
    <property type="entry name" value="TRANSCRIPTION FACTOR KUA1"/>
    <property type="match status" value="1"/>
</dbReference>
<evidence type="ECO:0000256" key="4">
    <source>
        <dbReference type="ARBA" id="ARBA00023163"/>
    </source>
</evidence>
<feature type="region of interest" description="Disordered" evidence="7">
    <location>
        <begin position="118"/>
        <end position="139"/>
    </location>
</feature>
<keyword evidence="4" id="KW-0804">Transcription</keyword>
<dbReference type="GO" id="GO:0003677">
    <property type="term" value="F:DNA binding"/>
    <property type="evidence" value="ECO:0007669"/>
    <property type="project" value="UniProtKB-KW"/>
</dbReference>
<dbReference type="SUPFAM" id="SSF46689">
    <property type="entry name" value="Homeodomain-like"/>
    <property type="match status" value="1"/>
</dbReference>
<dbReference type="InterPro" id="IPR017930">
    <property type="entry name" value="Myb_dom"/>
</dbReference>
<dbReference type="PROSITE" id="PS50158">
    <property type="entry name" value="ZF_CCHC"/>
    <property type="match status" value="1"/>
</dbReference>
<feature type="domain" description="SANT" evidence="10">
    <location>
        <begin position="139"/>
        <end position="187"/>
    </location>
</feature>
<organism evidence="12 13">
    <name type="scientific">Zingiber officinale</name>
    <name type="common">Ginger</name>
    <name type="synonym">Amomum zingiber</name>
    <dbReference type="NCBI Taxonomy" id="94328"/>
    <lineage>
        <taxon>Eukaryota</taxon>
        <taxon>Viridiplantae</taxon>
        <taxon>Streptophyta</taxon>
        <taxon>Embryophyta</taxon>
        <taxon>Tracheophyta</taxon>
        <taxon>Spermatophyta</taxon>
        <taxon>Magnoliopsida</taxon>
        <taxon>Liliopsida</taxon>
        <taxon>Zingiberales</taxon>
        <taxon>Zingiberaceae</taxon>
        <taxon>Zingiber</taxon>
    </lineage>
</organism>
<dbReference type="PROSITE" id="PS51293">
    <property type="entry name" value="SANT"/>
    <property type="match status" value="1"/>
</dbReference>
<evidence type="ECO:0000256" key="2">
    <source>
        <dbReference type="ARBA" id="ARBA00023015"/>
    </source>
</evidence>
<dbReference type="InterPro" id="IPR001878">
    <property type="entry name" value="Znf_CCHC"/>
</dbReference>
<dbReference type="GO" id="GO:0008270">
    <property type="term" value="F:zinc ion binding"/>
    <property type="evidence" value="ECO:0007669"/>
    <property type="project" value="UniProtKB-KW"/>
</dbReference>
<dbReference type="NCBIfam" id="TIGR01557">
    <property type="entry name" value="myb_SHAQKYF"/>
    <property type="match status" value="1"/>
</dbReference>
<dbReference type="PROSITE" id="PS50090">
    <property type="entry name" value="MYB_LIKE"/>
    <property type="match status" value="1"/>
</dbReference>
<gene>
    <name evidence="12" type="ORF">ZIOFF_053110</name>
</gene>
<dbReference type="GO" id="GO:0005634">
    <property type="term" value="C:nucleus"/>
    <property type="evidence" value="ECO:0007669"/>
    <property type="project" value="UniProtKB-SubCell"/>
</dbReference>